<feature type="transmembrane region" description="Helical" evidence="6">
    <location>
        <begin position="12"/>
        <end position="33"/>
    </location>
</feature>
<keyword evidence="5 6" id="KW-0472">Membrane</keyword>
<evidence type="ECO:0000313" key="8">
    <source>
        <dbReference type="EMBL" id="CAB4571171.1"/>
    </source>
</evidence>
<dbReference type="PANTHER" id="PTHR30353">
    <property type="entry name" value="INNER MEMBRANE PROTEIN DEDA-RELATED"/>
    <property type="match status" value="1"/>
</dbReference>
<accession>A0A6J6EN11</accession>
<sequence>MNYFDPNAVVANLGLVGILFMIFAEIGLLIGLVLPGGDTLLFLSGLAASNAGALVFGDAQVSAPLLFILAPIVAIIAGEFSYWTGAKYGRKFFDRPDGRYFNHHNVVKAETWLVKYGVGKALVLSKYVSVVRTLITPVCGVIGIDKKKFRFWNAVGCIVWTQSVIGLGYVLGDVFDVSISKYILVVVLAIIAISLTPVFLEVIKTRRARGQQQG</sequence>
<evidence type="ECO:0000259" key="7">
    <source>
        <dbReference type="Pfam" id="PF09335"/>
    </source>
</evidence>
<evidence type="ECO:0000256" key="6">
    <source>
        <dbReference type="SAM" id="Phobius"/>
    </source>
</evidence>
<evidence type="ECO:0000256" key="2">
    <source>
        <dbReference type="ARBA" id="ARBA00022475"/>
    </source>
</evidence>
<keyword evidence="4 6" id="KW-1133">Transmembrane helix</keyword>
<evidence type="ECO:0000256" key="1">
    <source>
        <dbReference type="ARBA" id="ARBA00004651"/>
    </source>
</evidence>
<dbReference type="GO" id="GO:0005886">
    <property type="term" value="C:plasma membrane"/>
    <property type="evidence" value="ECO:0007669"/>
    <property type="project" value="UniProtKB-SubCell"/>
</dbReference>
<proteinExistence type="predicted"/>
<keyword evidence="2" id="KW-1003">Cell membrane</keyword>
<dbReference type="EMBL" id="CAEZTP010000067">
    <property type="protein sequence ID" value="CAB4575903.1"/>
    <property type="molecule type" value="Genomic_DNA"/>
</dbReference>
<protein>
    <submittedName>
        <fullName evidence="9">Unannotated protein</fullName>
    </submittedName>
</protein>
<feature type="transmembrane region" description="Helical" evidence="6">
    <location>
        <begin position="63"/>
        <end position="83"/>
    </location>
</feature>
<dbReference type="Pfam" id="PF09335">
    <property type="entry name" value="VTT_dom"/>
    <property type="match status" value="1"/>
</dbReference>
<evidence type="ECO:0000256" key="4">
    <source>
        <dbReference type="ARBA" id="ARBA00022989"/>
    </source>
</evidence>
<feature type="transmembrane region" description="Helical" evidence="6">
    <location>
        <begin position="182"/>
        <end position="203"/>
    </location>
</feature>
<keyword evidence="3 6" id="KW-0812">Transmembrane</keyword>
<evidence type="ECO:0000256" key="3">
    <source>
        <dbReference type="ARBA" id="ARBA00022692"/>
    </source>
</evidence>
<feature type="transmembrane region" description="Helical" evidence="6">
    <location>
        <begin position="151"/>
        <end position="170"/>
    </location>
</feature>
<organism evidence="9">
    <name type="scientific">freshwater metagenome</name>
    <dbReference type="NCBI Taxonomy" id="449393"/>
    <lineage>
        <taxon>unclassified sequences</taxon>
        <taxon>metagenomes</taxon>
        <taxon>ecological metagenomes</taxon>
    </lineage>
</organism>
<dbReference type="InterPro" id="IPR032816">
    <property type="entry name" value="VTT_dom"/>
</dbReference>
<evidence type="ECO:0000313" key="9">
    <source>
        <dbReference type="EMBL" id="CAB4575903.1"/>
    </source>
</evidence>
<dbReference type="AlphaFoldDB" id="A0A6J6EN11"/>
<name>A0A6J6EN11_9ZZZZ</name>
<dbReference type="InterPro" id="IPR032818">
    <property type="entry name" value="DedA-like"/>
</dbReference>
<dbReference type="PANTHER" id="PTHR30353:SF0">
    <property type="entry name" value="TRANSMEMBRANE PROTEIN"/>
    <property type="match status" value="1"/>
</dbReference>
<dbReference type="EMBL" id="CAEZTK010000057">
    <property type="protein sequence ID" value="CAB4571171.1"/>
    <property type="molecule type" value="Genomic_DNA"/>
</dbReference>
<gene>
    <name evidence="8" type="ORF">UFOPK1643_00784</name>
    <name evidence="9" type="ORF">UFOPK1698_00830</name>
</gene>
<feature type="domain" description="VTT" evidence="7">
    <location>
        <begin position="59"/>
        <end position="169"/>
    </location>
</feature>
<evidence type="ECO:0000256" key="5">
    <source>
        <dbReference type="ARBA" id="ARBA00023136"/>
    </source>
</evidence>
<reference evidence="9" key="1">
    <citation type="submission" date="2020-05" db="EMBL/GenBank/DDBJ databases">
        <authorList>
            <person name="Chiriac C."/>
            <person name="Salcher M."/>
            <person name="Ghai R."/>
            <person name="Kavagutti S V."/>
        </authorList>
    </citation>
    <scope>NUCLEOTIDE SEQUENCE</scope>
</reference>
<comment type="subcellular location">
    <subcellularLocation>
        <location evidence="1">Cell membrane</location>
        <topology evidence="1">Multi-pass membrane protein</topology>
    </subcellularLocation>
</comment>